<evidence type="ECO:0000313" key="5">
    <source>
        <dbReference type="Proteomes" id="UP000317778"/>
    </source>
</evidence>
<feature type="domain" description="Peptidase M16 C-terminal" evidence="3">
    <location>
        <begin position="204"/>
        <end position="381"/>
    </location>
</feature>
<dbReference type="EMBL" id="NJBO01000002">
    <property type="protein sequence ID" value="TKJ44011.1"/>
    <property type="molecule type" value="Genomic_DNA"/>
</dbReference>
<dbReference type="Pfam" id="PF00675">
    <property type="entry name" value="Peptidase_M16"/>
    <property type="match status" value="1"/>
</dbReference>
<dbReference type="AlphaFoldDB" id="A0A532VA18"/>
<dbReference type="Gene3D" id="3.30.830.10">
    <property type="entry name" value="Metalloenzyme, LuxS/M16 peptidase-like"/>
    <property type="match status" value="2"/>
</dbReference>
<dbReference type="PANTHER" id="PTHR11851">
    <property type="entry name" value="METALLOPROTEASE"/>
    <property type="match status" value="1"/>
</dbReference>
<evidence type="ECO:0008006" key="6">
    <source>
        <dbReference type="Google" id="ProtNLM"/>
    </source>
</evidence>
<accession>A0A532VA18</accession>
<protein>
    <recommendedName>
        <fullName evidence="6">Peptidase M16 C-terminal domain-containing protein</fullName>
    </recommendedName>
</protein>
<dbReference type="GO" id="GO:0046872">
    <property type="term" value="F:metal ion binding"/>
    <property type="evidence" value="ECO:0007669"/>
    <property type="project" value="InterPro"/>
</dbReference>
<feature type="signal peptide" evidence="1">
    <location>
        <begin position="1"/>
        <end position="19"/>
    </location>
</feature>
<feature type="domain" description="Peptidase M16 N-terminal" evidence="2">
    <location>
        <begin position="55"/>
        <end position="173"/>
    </location>
</feature>
<evidence type="ECO:0000313" key="4">
    <source>
        <dbReference type="EMBL" id="TKJ44011.1"/>
    </source>
</evidence>
<feature type="chain" id="PRO_5021814498" description="Peptidase M16 C-terminal domain-containing protein" evidence="1">
    <location>
        <begin position="20"/>
        <end position="471"/>
    </location>
</feature>
<sequence>MTRKIVPLILSLLSLLSAAKLKDPRTMEFPARLGFIPPQVERFTLSNGIEVFFIQDHEFPLVDVVFRIDAGERRVDAEQAGLADILADLVAEGGSKAVPKRVFQDSLERFGASFRGSAGPKQASFTLHLLSEHIPYLLPLVVGAIREPMLPSQQLEINKNQRLTSYQARNLEPIAVTARVAYKLCYGKDSPSARETTPATLDRIDLESLTKFHQTCYRPSLTMIGVSGDFDPKVMLDELERCLGDWHEPEVELPEEAPLYTDPASPGVYLVPWPGSVQSGIYMSHKGLLRDDPNYAASRLFSEVYGGSWYARLRKAIRVEHGLAYVVSGHVSSDFEEPGIFGTVCLTKSESTLQATRLMLGVMEDLRTEGITQRELELAKQSWLASFPAHYAEPEQVLRDRMNYAAHQYPIDFWDHMPERIEPLTREDVNSFAAGFIKPDDLIIVILGDSTAFDGSLSELGEVTIIDLEVY</sequence>
<name>A0A532VA18_UNCT6</name>
<evidence type="ECO:0000259" key="3">
    <source>
        <dbReference type="Pfam" id="PF05193"/>
    </source>
</evidence>
<dbReference type="InterPro" id="IPR011249">
    <property type="entry name" value="Metalloenz_LuxS/M16"/>
</dbReference>
<dbReference type="InterPro" id="IPR011765">
    <property type="entry name" value="Pept_M16_N"/>
</dbReference>
<dbReference type="SUPFAM" id="SSF63411">
    <property type="entry name" value="LuxS/MPP-like metallohydrolase"/>
    <property type="match status" value="2"/>
</dbReference>
<organism evidence="4 5">
    <name type="scientific">candidate division TA06 bacterium B3_TA06</name>
    <dbReference type="NCBI Taxonomy" id="2012487"/>
    <lineage>
        <taxon>Bacteria</taxon>
        <taxon>Bacteria division TA06</taxon>
    </lineage>
</organism>
<reference evidence="4 5" key="1">
    <citation type="submission" date="2017-06" db="EMBL/GenBank/DDBJ databases">
        <title>Novel microbial phyla capable of carbon fixation and sulfur reduction in deep-sea sediments.</title>
        <authorList>
            <person name="Huang J."/>
            <person name="Baker B."/>
            <person name="Wang Y."/>
        </authorList>
    </citation>
    <scope>NUCLEOTIDE SEQUENCE [LARGE SCALE GENOMIC DNA]</scope>
    <source>
        <strain evidence="4">B3_TA06</strain>
    </source>
</reference>
<dbReference type="Proteomes" id="UP000317778">
    <property type="component" value="Unassembled WGS sequence"/>
</dbReference>
<proteinExistence type="predicted"/>
<dbReference type="PANTHER" id="PTHR11851:SF225">
    <property type="entry name" value="NON-PEPTIDASE HOMOLOG YMXG"/>
    <property type="match status" value="1"/>
</dbReference>
<evidence type="ECO:0000256" key="1">
    <source>
        <dbReference type="SAM" id="SignalP"/>
    </source>
</evidence>
<evidence type="ECO:0000259" key="2">
    <source>
        <dbReference type="Pfam" id="PF00675"/>
    </source>
</evidence>
<keyword evidence="1" id="KW-0732">Signal</keyword>
<gene>
    <name evidence="4" type="ORF">CEE36_02505</name>
</gene>
<dbReference type="InterPro" id="IPR050361">
    <property type="entry name" value="MPP/UQCRC_Complex"/>
</dbReference>
<dbReference type="Pfam" id="PF05193">
    <property type="entry name" value="Peptidase_M16_C"/>
    <property type="match status" value="1"/>
</dbReference>
<dbReference type="InterPro" id="IPR007863">
    <property type="entry name" value="Peptidase_M16_C"/>
</dbReference>
<comment type="caution">
    <text evidence="4">The sequence shown here is derived from an EMBL/GenBank/DDBJ whole genome shotgun (WGS) entry which is preliminary data.</text>
</comment>